<evidence type="ECO:0000313" key="4">
    <source>
        <dbReference type="EMBL" id="CDS86750.1"/>
    </source>
</evidence>
<gene>
    <name evidence="5" type="ORF">BN1095_340122</name>
    <name evidence="4" type="ORF">BN1096_560311</name>
    <name evidence="3" type="ORF">BN1097_540314</name>
</gene>
<dbReference type="PANTHER" id="PTHR43056">
    <property type="entry name" value="PEPTIDASE S9 PROLYL OLIGOPEPTIDASE"/>
    <property type="match status" value="1"/>
</dbReference>
<dbReference type="InterPro" id="IPR013736">
    <property type="entry name" value="Xaa-Pro_dipept_C"/>
</dbReference>
<dbReference type="SUPFAM" id="SSF49785">
    <property type="entry name" value="Galactose-binding domain-like"/>
    <property type="match status" value="1"/>
</dbReference>
<evidence type="ECO:0000256" key="1">
    <source>
        <dbReference type="ARBA" id="ARBA00022801"/>
    </source>
</evidence>
<dbReference type="Gene3D" id="1.10.3020.10">
    <property type="entry name" value="alpha-amino acid ester hydrolase ( Helical cap domain)"/>
    <property type="match status" value="1"/>
</dbReference>
<dbReference type="InterPro" id="IPR008979">
    <property type="entry name" value="Galactose-bd-like_sf"/>
</dbReference>
<dbReference type="GO" id="GO:0008239">
    <property type="term" value="F:dipeptidyl-peptidase activity"/>
    <property type="evidence" value="ECO:0007669"/>
    <property type="project" value="InterPro"/>
</dbReference>
<dbReference type="AlphaFoldDB" id="A0A069ADP4"/>
<dbReference type="InterPro" id="IPR029058">
    <property type="entry name" value="AB_hydrolase_fold"/>
</dbReference>
<dbReference type="SUPFAM" id="SSF53474">
    <property type="entry name" value="alpha/beta-Hydrolases"/>
    <property type="match status" value="1"/>
</dbReference>
<sequence>MIKFKLYISGLYSGNVIFDGDLLIEKLNPFTNKVENLKPISKEENTYYLNLTKIDLKSLFNNFDVYTKSLVNTDKDTVINNLGETHSKLNEYIWVQRNKKFPLDIIIVDNKIVGFICLSRETCTILIMDGYEEYTVLKEWEKTHKNEEIYSIRFGGNYMINMKDGIKLSTDVYLPDFVDSTKKAPTILMRTPYGKENDKEIYYKYVQRGYAVVIQDVRGRNESEGKWEPMIHEREDGDSTINWIVSQEWSSGIVGMLGASYLGYVQWAAASSGNKHLKALVSIVTSGSPFIDIPRKGGAFVSGMLAWAFMVSRNKVDRSKMVRDDWDDVLNIRPIENIPVEALGYRIEFLEEWLKRVEKDEYWDLMDWHLQKDKINVPALVVSGWYDDNSMGTTEALDVIKDYEKGKRKAILGPWMHNSNTLRDINGISLGNSSLRYDLDYNYLLWFDKYLKGIENNIDTTAPVEYYSVGSNKWKTEENWPIINKIDKSMYLISDGNANTSLGNGRLVFDNDLEEKYDSYIYNPKDPSVQLIDMSENEVGVPNNYKDLEKRSDMLCYTSDAFSEEFTVTGDIKLEFFASSSAKDTDWVIKIMDVDLDGNSIKLADGILSARFRNSFYKSEFMEEGEIYKFTIITSKISNTFKVGHKIRLDITSSAKNFIFQNSNTTEGYNSIEYIEAKNTIYHGGKYPSKLILPIENK</sequence>
<organism evidence="3">
    <name type="scientific">Clostridioides difficile</name>
    <name type="common">Peptoclostridium difficile</name>
    <dbReference type="NCBI Taxonomy" id="1496"/>
    <lineage>
        <taxon>Bacteria</taxon>
        <taxon>Bacillati</taxon>
        <taxon>Bacillota</taxon>
        <taxon>Clostridia</taxon>
        <taxon>Peptostreptococcales</taxon>
        <taxon>Peptostreptococcaceae</taxon>
        <taxon>Clostridioides</taxon>
    </lineage>
</organism>
<keyword evidence="1 3" id="KW-0378">Hydrolase</keyword>
<evidence type="ECO:0000313" key="5">
    <source>
        <dbReference type="EMBL" id="CDT20221.1"/>
    </source>
</evidence>
<reference evidence="3" key="1">
    <citation type="submission" date="2014-07" db="EMBL/GenBank/DDBJ databases">
        <authorList>
            <person name="Monot Marc"/>
        </authorList>
    </citation>
    <scope>NUCLEOTIDE SEQUENCE</scope>
    <source>
        <strain evidence="5">7032989</strain>
        <strain evidence="3">7032994</strain>
    </source>
</reference>
<dbReference type="EMBL" id="LK933005">
    <property type="protein sequence ID" value="CDT20221.1"/>
    <property type="molecule type" value="Genomic_DNA"/>
</dbReference>
<dbReference type="Gene3D" id="3.40.50.1820">
    <property type="entry name" value="alpha/beta hydrolase"/>
    <property type="match status" value="1"/>
</dbReference>
<protein>
    <submittedName>
        <fullName evidence="3">Hydrolase CocE/NonD family protein</fullName>
    </submittedName>
    <submittedName>
        <fullName evidence="4">Putative hydrolase, CocE/NonD family</fullName>
    </submittedName>
</protein>
<dbReference type="InterPro" id="IPR050585">
    <property type="entry name" value="Xaa-Pro_dipeptidyl-ppase/CocE"/>
</dbReference>
<evidence type="ECO:0000259" key="2">
    <source>
        <dbReference type="SMART" id="SM00939"/>
    </source>
</evidence>
<dbReference type="Pfam" id="PF02129">
    <property type="entry name" value="Peptidase_S15"/>
    <property type="match status" value="1"/>
</dbReference>
<name>A0A069ADP4_CLODI</name>
<dbReference type="InterPro" id="IPR005674">
    <property type="entry name" value="CocE/Ser_esterase"/>
</dbReference>
<evidence type="ECO:0000313" key="3">
    <source>
        <dbReference type="EMBL" id="CDS86271.1"/>
    </source>
</evidence>
<feature type="domain" description="Xaa-Pro dipeptidyl-peptidase C-terminal" evidence="2">
    <location>
        <begin position="444"/>
        <end position="692"/>
    </location>
</feature>
<dbReference type="RefSeq" id="WP_021366556.1">
    <property type="nucleotide sequence ID" value="NZ_BBYB01000042.1"/>
</dbReference>
<dbReference type="Gene3D" id="2.60.120.260">
    <property type="entry name" value="Galactose-binding domain-like"/>
    <property type="match status" value="1"/>
</dbReference>
<dbReference type="NCBIfam" id="TIGR00976">
    <property type="entry name" value="CocE_NonD"/>
    <property type="match status" value="1"/>
</dbReference>
<dbReference type="EMBL" id="LK932509">
    <property type="protein sequence ID" value="CDS86750.1"/>
    <property type="molecule type" value="Genomic_DNA"/>
</dbReference>
<dbReference type="PANTHER" id="PTHR43056:SF10">
    <property type="entry name" value="COCE_NOND FAMILY, PUTATIVE (AFU_ORTHOLOGUE AFUA_7G00600)-RELATED"/>
    <property type="match status" value="1"/>
</dbReference>
<dbReference type="InterPro" id="IPR000383">
    <property type="entry name" value="Xaa-Pro-like_dom"/>
</dbReference>
<accession>A0A069ADP4</accession>
<proteinExistence type="predicted"/>
<dbReference type="SMART" id="SM00939">
    <property type="entry name" value="PepX_C"/>
    <property type="match status" value="1"/>
</dbReference>
<dbReference type="Pfam" id="PF08530">
    <property type="entry name" value="PepX_C"/>
    <property type="match status" value="1"/>
</dbReference>
<dbReference type="EMBL" id="LK932392">
    <property type="protein sequence ID" value="CDS86271.1"/>
    <property type="molecule type" value="Genomic_DNA"/>
</dbReference>